<feature type="region of interest" description="Disordered" evidence="1">
    <location>
        <begin position="1"/>
        <end position="20"/>
    </location>
</feature>
<reference evidence="2" key="1">
    <citation type="submission" date="2014-09" db="EMBL/GenBank/DDBJ databases">
        <authorList>
            <person name="Magalhaes I.L.F."/>
            <person name="Oliveira U."/>
            <person name="Santos F.R."/>
            <person name="Vidigal T.H.D.A."/>
            <person name="Brescovit A.D."/>
            <person name="Santos A.J."/>
        </authorList>
    </citation>
    <scope>NUCLEOTIDE SEQUENCE</scope>
    <source>
        <tissue evidence="2">Shoot tissue taken approximately 20 cm above the soil surface</tissue>
    </source>
</reference>
<reference evidence="2" key="2">
    <citation type="journal article" date="2015" name="Data Brief">
        <title>Shoot transcriptome of the giant reed, Arundo donax.</title>
        <authorList>
            <person name="Barrero R.A."/>
            <person name="Guerrero F.D."/>
            <person name="Moolhuijzen P."/>
            <person name="Goolsby J.A."/>
            <person name="Tidwell J."/>
            <person name="Bellgard S.E."/>
            <person name="Bellgard M.I."/>
        </authorList>
    </citation>
    <scope>NUCLEOTIDE SEQUENCE</scope>
    <source>
        <tissue evidence="2">Shoot tissue taken approximately 20 cm above the soil surface</tissue>
    </source>
</reference>
<evidence type="ECO:0000313" key="2">
    <source>
        <dbReference type="EMBL" id="JAD51498.1"/>
    </source>
</evidence>
<accession>A0A0A9ANQ5</accession>
<dbReference type="AlphaFoldDB" id="A0A0A9ANQ5"/>
<protein>
    <submittedName>
        <fullName evidence="2">Uncharacterized protein</fullName>
    </submittedName>
</protein>
<evidence type="ECO:0000256" key="1">
    <source>
        <dbReference type="SAM" id="MobiDB-lite"/>
    </source>
</evidence>
<organism evidence="2">
    <name type="scientific">Arundo donax</name>
    <name type="common">Giant reed</name>
    <name type="synonym">Donax arundinaceus</name>
    <dbReference type="NCBI Taxonomy" id="35708"/>
    <lineage>
        <taxon>Eukaryota</taxon>
        <taxon>Viridiplantae</taxon>
        <taxon>Streptophyta</taxon>
        <taxon>Embryophyta</taxon>
        <taxon>Tracheophyta</taxon>
        <taxon>Spermatophyta</taxon>
        <taxon>Magnoliopsida</taxon>
        <taxon>Liliopsida</taxon>
        <taxon>Poales</taxon>
        <taxon>Poaceae</taxon>
        <taxon>PACMAD clade</taxon>
        <taxon>Arundinoideae</taxon>
        <taxon>Arundineae</taxon>
        <taxon>Arundo</taxon>
    </lineage>
</organism>
<name>A0A0A9ANQ5_ARUDO</name>
<dbReference type="EMBL" id="GBRH01246397">
    <property type="protein sequence ID" value="JAD51498.1"/>
    <property type="molecule type" value="Transcribed_RNA"/>
</dbReference>
<proteinExistence type="predicted"/>
<sequence length="60" mass="6746">MFRAAVASHGTPCSGGRGAYRDLERHRRAMVYRTRGGRQHGTSSPWLNLGPPRSLDRRPQ</sequence>
<feature type="region of interest" description="Disordered" evidence="1">
    <location>
        <begin position="32"/>
        <end position="60"/>
    </location>
</feature>